<sequence>MQKTMKIKKSLLVRNQVHDGESNGNYEGIETYYITERKLLTHILLLEKEKARKEIQFLLEYRIRYAEMGPFETIKYYLISLSSMVAMQLEKNSHMPAKAFAFNNACMVLIKTKLNEENTLEFVDELLEFYTYTLKNKNGLPLSNQIVNKVILHISCHLESPITVEEVAREFNISTSHLSRIFRVHTGVTLVEYINIRKVEESQYVLRFTNRKISDISDQYHFCNQSYFTRLFKKYAGQTPREFRSNLSVRYFRFSFPLKEK</sequence>
<keyword evidence="1" id="KW-0805">Transcription regulation</keyword>
<dbReference type="InterPro" id="IPR009057">
    <property type="entry name" value="Homeodomain-like_sf"/>
</dbReference>
<keyword evidence="3" id="KW-0804">Transcription</keyword>
<keyword evidence="6" id="KW-1185">Reference proteome</keyword>
<dbReference type="InterPro" id="IPR018060">
    <property type="entry name" value="HTH_AraC"/>
</dbReference>
<organism evidence="5 6">
    <name type="scientific">Sporosarcina soli</name>
    <dbReference type="NCBI Taxonomy" id="334736"/>
    <lineage>
        <taxon>Bacteria</taxon>
        <taxon>Bacillati</taxon>
        <taxon>Bacillota</taxon>
        <taxon>Bacilli</taxon>
        <taxon>Bacillales</taxon>
        <taxon>Caryophanaceae</taxon>
        <taxon>Sporosarcina</taxon>
    </lineage>
</organism>
<dbReference type="Pfam" id="PF12833">
    <property type="entry name" value="HTH_18"/>
    <property type="match status" value="1"/>
</dbReference>
<evidence type="ECO:0000313" key="6">
    <source>
        <dbReference type="Proteomes" id="UP001596109"/>
    </source>
</evidence>
<dbReference type="InterPro" id="IPR020449">
    <property type="entry name" value="Tscrpt_reg_AraC-type_HTH"/>
</dbReference>
<name>A0ABW0TF69_9BACL</name>
<dbReference type="SMART" id="SM00342">
    <property type="entry name" value="HTH_ARAC"/>
    <property type="match status" value="1"/>
</dbReference>
<dbReference type="EMBL" id="JBHSNO010000003">
    <property type="protein sequence ID" value="MFC5588061.1"/>
    <property type="molecule type" value="Genomic_DNA"/>
</dbReference>
<dbReference type="PROSITE" id="PS01124">
    <property type="entry name" value="HTH_ARAC_FAMILY_2"/>
    <property type="match status" value="1"/>
</dbReference>
<evidence type="ECO:0000256" key="1">
    <source>
        <dbReference type="ARBA" id="ARBA00023015"/>
    </source>
</evidence>
<evidence type="ECO:0000256" key="2">
    <source>
        <dbReference type="ARBA" id="ARBA00023125"/>
    </source>
</evidence>
<dbReference type="Gene3D" id="1.10.10.60">
    <property type="entry name" value="Homeodomain-like"/>
    <property type="match status" value="2"/>
</dbReference>
<accession>A0ABW0TF69</accession>
<feature type="domain" description="HTH araC/xylS-type" evidence="4">
    <location>
        <begin position="148"/>
        <end position="246"/>
    </location>
</feature>
<reference evidence="6" key="1">
    <citation type="journal article" date="2019" name="Int. J. Syst. Evol. Microbiol.">
        <title>The Global Catalogue of Microorganisms (GCM) 10K type strain sequencing project: providing services to taxonomists for standard genome sequencing and annotation.</title>
        <authorList>
            <consortium name="The Broad Institute Genomics Platform"/>
            <consortium name="The Broad Institute Genome Sequencing Center for Infectious Disease"/>
            <person name="Wu L."/>
            <person name="Ma J."/>
        </authorList>
    </citation>
    <scope>NUCLEOTIDE SEQUENCE [LARGE SCALE GENOMIC DNA]</scope>
    <source>
        <strain evidence="6">CGMCC 4.1434</strain>
    </source>
</reference>
<dbReference type="RefSeq" id="WP_381431030.1">
    <property type="nucleotide sequence ID" value="NZ_JBHSNO010000003.1"/>
</dbReference>
<comment type="caution">
    <text evidence="5">The sequence shown here is derived from an EMBL/GenBank/DDBJ whole genome shotgun (WGS) entry which is preliminary data.</text>
</comment>
<dbReference type="Proteomes" id="UP001596109">
    <property type="component" value="Unassembled WGS sequence"/>
</dbReference>
<gene>
    <name evidence="5" type="ORF">ACFPRA_04030</name>
</gene>
<protein>
    <submittedName>
        <fullName evidence="5">Helix-turn-helix transcriptional regulator</fullName>
    </submittedName>
</protein>
<proteinExistence type="predicted"/>
<dbReference type="PANTHER" id="PTHR43280">
    <property type="entry name" value="ARAC-FAMILY TRANSCRIPTIONAL REGULATOR"/>
    <property type="match status" value="1"/>
</dbReference>
<evidence type="ECO:0000259" key="4">
    <source>
        <dbReference type="PROSITE" id="PS01124"/>
    </source>
</evidence>
<dbReference type="PRINTS" id="PR00032">
    <property type="entry name" value="HTHARAC"/>
</dbReference>
<evidence type="ECO:0000313" key="5">
    <source>
        <dbReference type="EMBL" id="MFC5588061.1"/>
    </source>
</evidence>
<dbReference type="PANTHER" id="PTHR43280:SF2">
    <property type="entry name" value="HTH-TYPE TRANSCRIPTIONAL REGULATOR EXSA"/>
    <property type="match status" value="1"/>
</dbReference>
<keyword evidence="2" id="KW-0238">DNA-binding</keyword>
<dbReference type="SUPFAM" id="SSF46689">
    <property type="entry name" value="Homeodomain-like"/>
    <property type="match status" value="2"/>
</dbReference>
<evidence type="ECO:0000256" key="3">
    <source>
        <dbReference type="ARBA" id="ARBA00023163"/>
    </source>
</evidence>